<keyword evidence="2" id="KW-1185">Reference proteome</keyword>
<protein>
    <submittedName>
        <fullName evidence="1">Uncharacterized protein</fullName>
    </submittedName>
</protein>
<evidence type="ECO:0000313" key="1">
    <source>
        <dbReference type="EMBL" id="MCI59962.1"/>
    </source>
</evidence>
<comment type="caution">
    <text evidence="1">The sequence shown here is derived from an EMBL/GenBank/DDBJ whole genome shotgun (WGS) entry which is preliminary data.</text>
</comment>
<name>A0A392TGA6_9FABA</name>
<dbReference type="PANTHER" id="PTHR35118">
    <property type="entry name" value="KINASE FAMILY PROTEIN"/>
    <property type="match status" value="1"/>
</dbReference>
<dbReference type="EMBL" id="LXQA010572814">
    <property type="protein sequence ID" value="MCI59962.1"/>
    <property type="molecule type" value="Genomic_DNA"/>
</dbReference>
<dbReference type="Proteomes" id="UP000265520">
    <property type="component" value="Unassembled WGS sequence"/>
</dbReference>
<reference evidence="1 2" key="1">
    <citation type="journal article" date="2018" name="Front. Plant Sci.">
        <title>Red Clover (Trifolium pratense) and Zigzag Clover (T. medium) - A Picture of Genomic Similarities and Differences.</title>
        <authorList>
            <person name="Dluhosova J."/>
            <person name="Istvanek J."/>
            <person name="Nedelnik J."/>
            <person name="Repkova J."/>
        </authorList>
    </citation>
    <scope>NUCLEOTIDE SEQUENCE [LARGE SCALE GENOMIC DNA]</scope>
    <source>
        <strain evidence="2">cv. 10/8</strain>
        <tissue evidence="1">Leaf</tissue>
    </source>
</reference>
<sequence length="61" mass="7095">MHGFNSLFTIDELRKLDMALEGVPFQQLVRMPIFSEVSEELIEDQYLAVEDFLHAVIIGLW</sequence>
<proteinExistence type="predicted"/>
<dbReference type="AlphaFoldDB" id="A0A392TGA6"/>
<evidence type="ECO:0000313" key="2">
    <source>
        <dbReference type="Proteomes" id="UP000265520"/>
    </source>
</evidence>
<dbReference type="PANTHER" id="PTHR35118:SF2">
    <property type="entry name" value="PROTEIN KINASE DOMAIN-CONTAINING PROTEIN"/>
    <property type="match status" value="1"/>
</dbReference>
<feature type="non-terminal residue" evidence="1">
    <location>
        <position position="61"/>
    </location>
</feature>
<accession>A0A392TGA6</accession>
<organism evidence="1 2">
    <name type="scientific">Trifolium medium</name>
    <dbReference type="NCBI Taxonomy" id="97028"/>
    <lineage>
        <taxon>Eukaryota</taxon>
        <taxon>Viridiplantae</taxon>
        <taxon>Streptophyta</taxon>
        <taxon>Embryophyta</taxon>
        <taxon>Tracheophyta</taxon>
        <taxon>Spermatophyta</taxon>
        <taxon>Magnoliopsida</taxon>
        <taxon>eudicotyledons</taxon>
        <taxon>Gunneridae</taxon>
        <taxon>Pentapetalae</taxon>
        <taxon>rosids</taxon>
        <taxon>fabids</taxon>
        <taxon>Fabales</taxon>
        <taxon>Fabaceae</taxon>
        <taxon>Papilionoideae</taxon>
        <taxon>50 kb inversion clade</taxon>
        <taxon>NPAAA clade</taxon>
        <taxon>Hologalegina</taxon>
        <taxon>IRL clade</taxon>
        <taxon>Trifolieae</taxon>
        <taxon>Trifolium</taxon>
    </lineage>
</organism>